<comment type="caution">
    <text evidence="1">The sequence shown here is derived from an EMBL/GenBank/DDBJ whole genome shotgun (WGS) entry which is preliminary data.</text>
</comment>
<organism evidence="1 2">
    <name type="scientific">Bremia lactucae</name>
    <name type="common">Lettuce downy mildew</name>
    <dbReference type="NCBI Taxonomy" id="4779"/>
    <lineage>
        <taxon>Eukaryota</taxon>
        <taxon>Sar</taxon>
        <taxon>Stramenopiles</taxon>
        <taxon>Oomycota</taxon>
        <taxon>Peronosporomycetes</taxon>
        <taxon>Peronosporales</taxon>
        <taxon>Peronosporaceae</taxon>
        <taxon>Bremia</taxon>
    </lineage>
</organism>
<evidence type="ECO:0000313" key="1">
    <source>
        <dbReference type="EMBL" id="TDH66802.1"/>
    </source>
</evidence>
<dbReference type="KEGG" id="blac:94344219"/>
<evidence type="ECO:0000313" key="2">
    <source>
        <dbReference type="Proteomes" id="UP000294530"/>
    </source>
</evidence>
<dbReference type="OrthoDB" id="108177at2759"/>
<sequence>MLDELYKAFRVVVTHEQASALFTEAKLTSRAWPQHMLYLMHLARVSDSSERLIVDNIVKYAAPHLNHMLMILFNSNRLDYIAHSQELIAWAQEVEDERRNAKKMGRDVVAAIGENHQCFNYGAVGHTQYDCPVTSREVSMLTHLAILRATIDVLLWPSAQFLRRKHFVHPVISDVNLAGSWTPGQAVIFLEMKLYFMMQCLVQMNLLCQTTQRCT</sequence>
<dbReference type="GeneID" id="94344219"/>
<dbReference type="Proteomes" id="UP000294530">
    <property type="component" value="Unassembled WGS sequence"/>
</dbReference>
<proteinExistence type="predicted"/>
<accession>A0A976FHE6</accession>
<name>A0A976FHE6_BRELC</name>
<dbReference type="EMBL" id="SHOA02000014">
    <property type="protein sequence ID" value="TDH66802.1"/>
    <property type="molecule type" value="Genomic_DNA"/>
</dbReference>
<reference evidence="1 2" key="1">
    <citation type="journal article" date="2021" name="Genome Biol.">
        <title>AFLAP: assembly-free linkage analysis pipeline using k-mers from genome sequencing data.</title>
        <authorList>
            <person name="Fletcher K."/>
            <person name="Zhang L."/>
            <person name="Gil J."/>
            <person name="Han R."/>
            <person name="Cavanaugh K."/>
            <person name="Michelmore R."/>
        </authorList>
    </citation>
    <scope>NUCLEOTIDE SEQUENCE [LARGE SCALE GENOMIC DNA]</scope>
    <source>
        <strain evidence="1 2">SF5</strain>
    </source>
</reference>
<keyword evidence="2" id="KW-1185">Reference proteome</keyword>
<dbReference type="AlphaFoldDB" id="A0A976FHE6"/>
<dbReference type="RefSeq" id="XP_067816301.1">
    <property type="nucleotide sequence ID" value="XM_067958548.1"/>
</dbReference>
<protein>
    <submittedName>
        <fullName evidence="1">Uncharacterized protein</fullName>
    </submittedName>
</protein>
<gene>
    <name evidence="1" type="ORF">CCR75_000440</name>
</gene>